<keyword evidence="5 7" id="KW-0012">Acyltransferase</keyword>
<sequence length="256" mass="27839">MTHPLTFISPLAKIADNVKIDPFTVVHEDVEIGEGSWIGSNVTIFPGARIGKNVKIFPGAVISAVPQDLKFGGEKTTLEIGDNTTVRECATLNRGTSDRNKTVIGKNCLIMAYVHIAHDCIVGDNVIIANSVQMAGHVTVGSYAIIGGSSAIHQFCKIGAHCMLSGGSLVRKDVPPYTKSGREPLTYAGINSIGLRRRNFTDERIAEIQEIYRYVYLKGLNINDALGKIEENLPASPERDEILEFIRSSERGIMKG</sequence>
<accession>A0A437PX31</accession>
<evidence type="ECO:0000313" key="8">
    <source>
        <dbReference type="Proteomes" id="UP000282832"/>
    </source>
</evidence>
<dbReference type="InterPro" id="IPR010137">
    <property type="entry name" value="Lipid_A_LpxA"/>
</dbReference>
<name>A0A437PX31_9BACT</name>
<dbReference type="Proteomes" id="UP000282832">
    <property type="component" value="Unassembled WGS sequence"/>
</dbReference>
<reference evidence="7 8" key="1">
    <citation type="submission" date="2019-01" db="EMBL/GenBank/DDBJ databases">
        <authorList>
            <person name="Chen W.-M."/>
        </authorList>
    </citation>
    <scope>NUCLEOTIDE SEQUENCE [LARGE SCALE GENOMIC DNA]</scope>
    <source>
        <strain evidence="7 8">FSY-15</strain>
    </source>
</reference>
<dbReference type="OrthoDB" id="9807278at2"/>
<dbReference type="CDD" id="cd03351">
    <property type="entry name" value="LbH_UDP-GlcNAc_AT"/>
    <property type="match status" value="1"/>
</dbReference>
<dbReference type="Pfam" id="PF13720">
    <property type="entry name" value="Acetyltransf_11"/>
    <property type="match status" value="1"/>
</dbReference>
<dbReference type="EMBL" id="SACY01000001">
    <property type="protein sequence ID" value="RVU26811.1"/>
    <property type="molecule type" value="Genomic_DNA"/>
</dbReference>
<dbReference type="EC" id="2.3.1.129" evidence="7"/>
<dbReference type="InterPro" id="IPR001451">
    <property type="entry name" value="Hexapep"/>
</dbReference>
<evidence type="ECO:0000259" key="6">
    <source>
        <dbReference type="Pfam" id="PF13720"/>
    </source>
</evidence>
<keyword evidence="3 7" id="KW-0808">Transferase</keyword>
<dbReference type="PANTHER" id="PTHR43480">
    <property type="entry name" value="ACYL-[ACYL-CARRIER-PROTEIN]--UDP-N-ACETYLGLUCOSAMINE O-ACYLTRANSFERASE"/>
    <property type="match status" value="1"/>
</dbReference>
<dbReference type="SUPFAM" id="SSF51161">
    <property type="entry name" value="Trimeric LpxA-like enzymes"/>
    <property type="match status" value="1"/>
</dbReference>
<evidence type="ECO:0000256" key="2">
    <source>
        <dbReference type="ARBA" id="ARBA00022556"/>
    </source>
</evidence>
<protein>
    <submittedName>
        <fullName evidence="7">Acyl-ACP--UDP-N-acetylglucosamine O-acyltransferase</fullName>
        <ecNumber evidence="7">2.3.1.129</ecNumber>
    </submittedName>
</protein>
<dbReference type="NCBIfam" id="NF003657">
    <property type="entry name" value="PRK05289.1"/>
    <property type="match status" value="1"/>
</dbReference>
<dbReference type="GO" id="GO:0008780">
    <property type="term" value="F:acyl-[acyl-carrier-protein]-UDP-N-acetylglucosamine O-acyltransferase activity"/>
    <property type="evidence" value="ECO:0007669"/>
    <property type="project" value="UniProtKB-EC"/>
</dbReference>
<dbReference type="GO" id="GO:0016020">
    <property type="term" value="C:membrane"/>
    <property type="evidence" value="ECO:0007669"/>
    <property type="project" value="GOC"/>
</dbReference>
<dbReference type="PANTHER" id="PTHR43480:SF1">
    <property type="entry name" value="ACYL-[ACYL-CARRIER-PROTEIN]--UDP-N-ACETYLGLUCOSAMINE O-ACYLTRANSFERASE, MITOCHONDRIAL-RELATED"/>
    <property type="match status" value="1"/>
</dbReference>
<dbReference type="InterPro" id="IPR029098">
    <property type="entry name" value="Acetyltransf_C"/>
</dbReference>
<keyword evidence="2" id="KW-0441">Lipid A biosynthesis</keyword>
<dbReference type="Gene3D" id="1.20.1180.10">
    <property type="entry name" value="Udp N-acetylglucosamine O-acyltransferase, C-terminal domain"/>
    <property type="match status" value="1"/>
</dbReference>
<comment type="caution">
    <text evidence="7">The sequence shown here is derived from an EMBL/GenBank/DDBJ whole genome shotgun (WGS) entry which is preliminary data.</text>
</comment>
<dbReference type="InterPro" id="IPR011004">
    <property type="entry name" value="Trimer_LpxA-like_sf"/>
</dbReference>
<keyword evidence="1" id="KW-0444">Lipid biosynthesis</keyword>
<feature type="domain" description="UDP N-acetylglucosamine O-acyltransferase C-terminal" evidence="6">
    <location>
        <begin position="173"/>
        <end position="254"/>
    </location>
</feature>
<dbReference type="NCBIfam" id="TIGR01852">
    <property type="entry name" value="lipid_A_lpxA"/>
    <property type="match status" value="1"/>
</dbReference>
<dbReference type="InterPro" id="IPR037157">
    <property type="entry name" value="Acetyltransf_C_sf"/>
</dbReference>
<dbReference type="RefSeq" id="WP_127802362.1">
    <property type="nucleotide sequence ID" value="NZ_SACY01000001.1"/>
</dbReference>
<dbReference type="Gene3D" id="2.160.10.10">
    <property type="entry name" value="Hexapeptide repeat proteins"/>
    <property type="match status" value="1"/>
</dbReference>
<dbReference type="PIRSF" id="PIRSF000456">
    <property type="entry name" value="UDP-GlcNAc_acltr"/>
    <property type="match status" value="1"/>
</dbReference>
<organism evidence="7 8">
    <name type="scientific">Sandaracinomonas limnophila</name>
    <dbReference type="NCBI Taxonomy" id="1862386"/>
    <lineage>
        <taxon>Bacteria</taxon>
        <taxon>Pseudomonadati</taxon>
        <taxon>Bacteroidota</taxon>
        <taxon>Cytophagia</taxon>
        <taxon>Cytophagales</taxon>
        <taxon>Flectobacillaceae</taxon>
        <taxon>Sandaracinomonas</taxon>
    </lineage>
</organism>
<evidence type="ECO:0000256" key="4">
    <source>
        <dbReference type="ARBA" id="ARBA00023098"/>
    </source>
</evidence>
<keyword evidence="4" id="KW-0443">Lipid metabolism</keyword>
<proteinExistence type="predicted"/>
<evidence type="ECO:0000313" key="7">
    <source>
        <dbReference type="EMBL" id="RVU26811.1"/>
    </source>
</evidence>
<evidence type="ECO:0000256" key="3">
    <source>
        <dbReference type="ARBA" id="ARBA00022679"/>
    </source>
</evidence>
<dbReference type="AlphaFoldDB" id="A0A437PX31"/>
<dbReference type="GO" id="GO:0009245">
    <property type="term" value="P:lipid A biosynthetic process"/>
    <property type="evidence" value="ECO:0007669"/>
    <property type="project" value="UniProtKB-KW"/>
</dbReference>
<dbReference type="Pfam" id="PF00132">
    <property type="entry name" value="Hexapep"/>
    <property type="match status" value="2"/>
</dbReference>
<gene>
    <name evidence="7" type="ORF">EOJ36_02105</name>
</gene>
<keyword evidence="8" id="KW-1185">Reference proteome</keyword>
<evidence type="ECO:0000256" key="5">
    <source>
        <dbReference type="ARBA" id="ARBA00023315"/>
    </source>
</evidence>
<evidence type="ECO:0000256" key="1">
    <source>
        <dbReference type="ARBA" id="ARBA00022516"/>
    </source>
</evidence>